<dbReference type="GeneID" id="36572671"/>
<dbReference type="Gene3D" id="3.30.200.20">
    <property type="entry name" value="Phosphorylase Kinase, domain 1"/>
    <property type="match status" value="1"/>
</dbReference>
<proteinExistence type="predicted"/>
<feature type="domain" description="Aminoglycoside phosphotransferase" evidence="1">
    <location>
        <begin position="76"/>
        <end position="313"/>
    </location>
</feature>
<dbReference type="InParanoid" id="A0A2T3ASS7"/>
<dbReference type="InterPro" id="IPR011009">
    <property type="entry name" value="Kinase-like_dom_sf"/>
</dbReference>
<dbReference type="STRING" id="857342.A0A2T3ASS7"/>
<reference evidence="2 3" key="1">
    <citation type="journal article" date="2018" name="New Phytol.">
        <title>Comparative genomics and transcriptomics depict ericoid mycorrhizal fungi as versatile saprotrophs and plant mutualists.</title>
        <authorList>
            <person name="Martino E."/>
            <person name="Morin E."/>
            <person name="Grelet G.A."/>
            <person name="Kuo A."/>
            <person name="Kohler A."/>
            <person name="Daghino S."/>
            <person name="Barry K.W."/>
            <person name="Cichocki N."/>
            <person name="Clum A."/>
            <person name="Dockter R.B."/>
            <person name="Hainaut M."/>
            <person name="Kuo R.C."/>
            <person name="LaButti K."/>
            <person name="Lindahl B.D."/>
            <person name="Lindquist E.A."/>
            <person name="Lipzen A."/>
            <person name="Khouja H.R."/>
            <person name="Magnuson J."/>
            <person name="Murat C."/>
            <person name="Ohm R.A."/>
            <person name="Singer S.W."/>
            <person name="Spatafora J.W."/>
            <person name="Wang M."/>
            <person name="Veneault-Fourrey C."/>
            <person name="Henrissat B."/>
            <person name="Grigoriev I.V."/>
            <person name="Martin F.M."/>
            <person name="Perotto S."/>
        </authorList>
    </citation>
    <scope>NUCLEOTIDE SEQUENCE [LARGE SCALE GENOMIC DNA]</scope>
    <source>
        <strain evidence="2 3">ATCC 22711</strain>
    </source>
</reference>
<protein>
    <recommendedName>
        <fullName evidence="1">Aminoglycoside phosphotransferase domain-containing protein</fullName>
    </recommendedName>
</protein>
<accession>A0A2T3ASS7</accession>
<dbReference type="RefSeq" id="XP_024717712.1">
    <property type="nucleotide sequence ID" value="XM_024864590.1"/>
</dbReference>
<keyword evidence="3" id="KW-1185">Reference proteome</keyword>
<sequence>MSTSSHGPQQLKDHIVQSRIHRERDEFIAAIREEDICRLASSYHNGDHCSFFKSPSRGSYNICYFVRFPSISSGEDVEKWVVRVPLAPCLAHGSRSKLESEIATMQLVADKTTIPIPKIYAYRLGDGSEPLSSFVILEYIEGEKLSYARLKTLSDEQRERLYTSLADIHIQLRRLEFSSIGCLTNSPEGFNVRKKVTTIDINMQELEGLQPSKIQSSFYNDKDSLTSANDYVAMLLEIADNAFAESRNSVFERDQGEDALYHLHIFREYAKGWMDRRLDQGPFVLVHGDFEPFNLIVNDDMDIVSVLDWEWSRVVPLQFFKPPLWLKNPDTTKLAWDFVYQDYLKSFDQFLKIVRTRECEKYGNELLFSEWAKAKEDSGFLVANALENWTDIDWFANRYINWKCYKNKGNLDERVKAFMKENPAHETLIERKLRDGIVYKAEADRLKDTTIKPNPSYTD</sequence>
<dbReference type="Proteomes" id="UP000241818">
    <property type="component" value="Unassembled WGS sequence"/>
</dbReference>
<evidence type="ECO:0000313" key="3">
    <source>
        <dbReference type="Proteomes" id="UP000241818"/>
    </source>
</evidence>
<dbReference type="InterPro" id="IPR051678">
    <property type="entry name" value="AGP_Transferase"/>
</dbReference>
<dbReference type="Gene3D" id="3.90.1200.10">
    <property type="match status" value="1"/>
</dbReference>
<dbReference type="InterPro" id="IPR002575">
    <property type="entry name" value="Aminoglycoside_PTrfase"/>
</dbReference>
<dbReference type="EMBL" id="KZ679016">
    <property type="protein sequence ID" value="PSS10533.1"/>
    <property type="molecule type" value="Genomic_DNA"/>
</dbReference>
<gene>
    <name evidence="2" type="ORF">M430DRAFT_21891</name>
</gene>
<dbReference type="Pfam" id="PF01636">
    <property type="entry name" value="APH"/>
    <property type="match status" value="1"/>
</dbReference>
<name>A0A2T3ASS7_AMORE</name>
<dbReference type="SUPFAM" id="SSF56112">
    <property type="entry name" value="Protein kinase-like (PK-like)"/>
    <property type="match status" value="1"/>
</dbReference>
<dbReference type="OrthoDB" id="10003767at2759"/>
<dbReference type="PANTHER" id="PTHR21310">
    <property type="entry name" value="AMINOGLYCOSIDE PHOSPHOTRANSFERASE-RELATED-RELATED"/>
    <property type="match status" value="1"/>
</dbReference>
<dbReference type="PANTHER" id="PTHR21310:SF37">
    <property type="entry name" value="AMINOGLYCOSIDE PHOSPHOTRANSFERASE DOMAIN-CONTAINING PROTEIN"/>
    <property type="match status" value="1"/>
</dbReference>
<organism evidence="2 3">
    <name type="scientific">Amorphotheca resinae ATCC 22711</name>
    <dbReference type="NCBI Taxonomy" id="857342"/>
    <lineage>
        <taxon>Eukaryota</taxon>
        <taxon>Fungi</taxon>
        <taxon>Dikarya</taxon>
        <taxon>Ascomycota</taxon>
        <taxon>Pezizomycotina</taxon>
        <taxon>Leotiomycetes</taxon>
        <taxon>Helotiales</taxon>
        <taxon>Amorphothecaceae</taxon>
        <taxon>Amorphotheca</taxon>
    </lineage>
</organism>
<evidence type="ECO:0000259" key="1">
    <source>
        <dbReference type="Pfam" id="PF01636"/>
    </source>
</evidence>
<dbReference type="AlphaFoldDB" id="A0A2T3ASS7"/>
<evidence type="ECO:0000313" key="2">
    <source>
        <dbReference type="EMBL" id="PSS10533.1"/>
    </source>
</evidence>